<keyword evidence="7 9" id="KW-1133">Transmembrane helix</keyword>
<feature type="transmembrane region" description="Helical" evidence="9">
    <location>
        <begin position="38"/>
        <end position="57"/>
    </location>
</feature>
<keyword evidence="6" id="KW-0653">Protein transport</keyword>
<dbReference type="GO" id="GO:0015031">
    <property type="term" value="P:protein transport"/>
    <property type="evidence" value="ECO:0007669"/>
    <property type="project" value="UniProtKB-KW"/>
</dbReference>
<reference evidence="10 11" key="1">
    <citation type="submission" date="2024-01" db="EMBL/GenBank/DDBJ databases">
        <title>The complete chloroplast genome sequence of Lithospermum erythrorhizon: insights into the phylogenetic relationship among Boraginaceae species and the maternal lineages of purple gromwells.</title>
        <authorList>
            <person name="Okada T."/>
            <person name="Watanabe K."/>
        </authorList>
    </citation>
    <scope>NUCLEOTIDE SEQUENCE [LARGE SCALE GENOMIC DNA]</scope>
</reference>
<evidence type="ECO:0000256" key="2">
    <source>
        <dbReference type="ARBA" id="ARBA00005484"/>
    </source>
</evidence>
<dbReference type="InterPro" id="IPR004648">
    <property type="entry name" value="Oligpept_transpt"/>
</dbReference>
<keyword evidence="3" id="KW-0813">Transport</keyword>
<keyword evidence="8 9" id="KW-0472">Membrane</keyword>
<evidence type="ECO:0000256" key="4">
    <source>
        <dbReference type="ARBA" id="ARBA00022692"/>
    </source>
</evidence>
<evidence type="ECO:0000313" key="11">
    <source>
        <dbReference type="Proteomes" id="UP001454036"/>
    </source>
</evidence>
<dbReference type="Pfam" id="PF03169">
    <property type="entry name" value="OPT"/>
    <property type="match status" value="1"/>
</dbReference>
<feature type="transmembrane region" description="Helical" evidence="9">
    <location>
        <begin position="69"/>
        <end position="90"/>
    </location>
</feature>
<evidence type="ECO:0000256" key="3">
    <source>
        <dbReference type="ARBA" id="ARBA00022448"/>
    </source>
</evidence>
<sequence>MQKPNDTYIGKEEDISLFREIYGTKQPYFLDYEEDQPIWTFRVFILGSVSCIILLILNKFILKQTAECITSMISNAIVAFVLGHIMARYVPKRMIFWRKLRLEFCINPGGFNIKELALISIFGNVGAVFGGLTSCLILNPLKM</sequence>
<protein>
    <submittedName>
        <fullName evidence="10">Uncharacterized protein</fullName>
    </submittedName>
</protein>
<dbReference type="InterPro" id="IPR004813">
    <property type="entry name" value="OPT"/>
</dbReference>
<name>A0AAV3RWT7_LITER</name>
<dbReference type="AlphaFoldDB" id="A0AAV3RWT7"/>
<keyword evidence="4 9" id="KW-0812">Transmembrane</keyword>
<comment type="caution">
    <text evidence="10">The sequence shown here is derived from an EMBL/GenBank/DDBJ whole genome shotgun (WGS) entry which is preliminary data.</text>
</comment>
<dbReference type="PANTHER" id="PTHR22601">
    <property type="entry name" value="ISP4 LIKE PROTEIN"/>
    <property type="match status" value="1"/>
</dbReference>
<proteinExistence type="inferred from homology"/>
<evidence type="ECO:0000313" key="10">
    <source>
        <dbReference type="EMBL" id="GAA0186178.1"/>
    </source>
</evidence>
<accession>A0AAV3RWT7</accession>
<keyword evidence="5" id="KW-0571">Peptide transport</keyword>
<dbReference type="Proteomes" id="UP001454036">
    <property type="component" value="Unassembled WGS sequence"/>
</dbReference>
<keyword evidence="11" id="KW-1185">Reference proteome</keyword>
<evidence type="ECO:0000256" key="6">
    <source>
        <dbReference type="ARBA" id="ARBA00022927"/>
    </source>
</evidence>
<dbReference type="EMBL" id="BAABME010013442">
    <property type="protein sequence ID" value="GAA0186178.1"/>
    <property type="molecule type" value="Genomic_DNA"/>
</dbReference>
<evidence type="ECO:0000256" key="5">
    <source>
        <dbReference type="ARBA" id="ARBA00022856"/>
    </source>
</evidence>
<gene>
    <name evidence="10" type="ORF">LIER_33466</name>
</gene>
<evidence type="ECO:0000256" key="7">
    <source>
        <dbReference type="ARBA" id="ARBA00022989"/>
    </source>
</evidence>
<comment type="similarity">
    <text evidence="2">Belongs to the oligopeptide OPT transporter (TC 2.A.67.1) family.</text>
</comment>
<dbReference type="GO" id="GO:0035673">
    <property type="term" value="F:oligopeptide transmembrane transporter activity"/>
    <property type="evidence" value="ECO:0007669"/>
    <property type="project" value="InterPro"/>
</dbReference>
<organism evidence="10 11">
    <name type="scientific">Lithospermum erythrorhizon</name>
    <name type="common">Purple gromwell</name>
    <name type="synonym">Lithospermum officinale var. erythrorhizon</name>
    <dbReference type="NCBI Taxonomy" id="34254"/>
    <lineage>
        <taxon>Eukaryota</taxon>
        <taxon>Viridiplantae</taxon>
        <taxon>Streptophyta</taxon>
        <taxon>Embryophyta</taxon>
        <taxon>Tracheophyta</taxon>
        <taxon>Spermatophyta</taxon>
        <taxon>Magnoliopsida</taxon>
        <taxon>eudicotyledons</taxon>
        <taxon>Gunneridae</taxon>
        <taxon>Pentapetalae</taxon>
        <taxon>asterids</taxon>
        <taxon>lamiids</taxon>
        <taxon>Boraginales</taxon>
        <taxon>Boraginaceae</taxon>
        <taxon>Boraginoideae</taxon>
        <taxon>Lithospermeae</taxon>
        <taxon>Lithospermum</taxon>
    </lineage>
</organism>
<comment type="subcellular location">
    <subcellularLocation>
        <location evidence="1">Membrane</location>
        <topology evidence="1">Multi-pass membrane protein</topology>
    </subcellularLocation>
</comment>
<feature type="transmembrane region" description="Helical" evidence="9">
    <location>
        <begin position="116"/>
        <end position="138"/>
    </location>
</feature>
<evidence type="ECO:0000256" key="1">
    <source>
        <dbReference type="ARBA" id="ARBA00004141"/>
    </source>
</evidence>
<dbReference type="GO" id="GO:0016020">
    <property type="term" value="C:membrane"/>
    <property type="evidence" value="ECO:0007669"/>
    <property type="project" value="UniProtKB-SubCell"/>
</dbReference>
<evidence type="ECO:0000256" key="8">
    <source>
        <dbReference type="ARBA" id="ARBA00023136"/>
    </source>
</evidence>
<evidence type="ECO:0000256" key="9">
    <source>
        <dbReference type="SAM" id="Phobius"/>
    </source>
</evidence>